<gene>
    <name evidence="2" type="primary">LOC108050707</name>
</gene>
<feature type="chain" id="PRO_5027567649" evidence="1">
    <location>
        <begin position="20"/>
        <end position="318"/>
    </location>
</feature>
<dbReference type="RefSeq" id="XP_016987992.2">
    <property type="nucleotide sequence ID" value="XM_017132503.2"/>
</dbReference>
<sequence>MRSAILVILWLGAIALGLGNRTQLMETSGSLEDRILSRRVRGLVFPDKASVLLTAALTKLIVGGRPSGLQYSLEFDIYVPLPDTVEGWQPKILKRLKPKPTPKRRFDWSYYKRPIKSYENSYYTRPASNRESFYQTKNSPAFNRNSFYQTPWHLSSPINRNNFDQHREEVYKSSPQINKDYFYQTPLSLSSANNRRNSYEPEEEVYESWNHVPSWKLNRGYRERREIFDQFEAMGKVFQLDLRSCIKRAMCELRAKFNAGHDQGFLMEDLMRIVLTVPEEIADDKYRHRMDIKDCARFYSPSCPYNVLDFLTQKGKKL</sequence>
<dbReference type="SMART" id="SM00718">
    <property type="entry name" value="DM4_12"/>
    <property type="match status" value="1"/>
</dbReference>
<dbReference type="RefSeq" id="XP_016987992.1">
    <property type="nucleotide sequence ID" value="XM_017132503.1"/>
</dbReference>
<dbReference type="PANTHER" id="PTHR21253:SF0">
    <property type="entry name" value="F-BOX ONLY PROTEIN 11-RELATED"/>
    <property type="match status" value="1"/>
</dbReference>
<name>A0A6P4FD21_DRORH</name>
<evidence type="ECO:0000313" key="2">
    <source>
        <dbReference type="RefSeq" id="XP_016987992.1"/>
    </source>
</evidence>
<keyword evidence="1" id="KW-0732">Signal</keyword>
<protein>
    <submittedName>
        <fullName evidence="2">Uncharacterized protein LOC108050707</fullName>
    </submittedName>
</protein>
<evidence type="ECO:0000256" key="1">
    <source>
        <dbReference type="SAM" id="SignalP"/>
    </source>
</evidence>
<dbReference type="OrthoDB" id="8180611at2759"/>
<accession>A0A6P4FD21</accession>
<reference evidence="2" key="1">
    <citation type="submission" date="2025-08" db="UniProtKB">
        <authorList>
            <consortium name="RefSeq"/>
        </authorList>
    </citation>
    <scope>IDENTIFICATION</scope>
</reference>
<dbReference type="InterPro" id="IPR006631">
    <property type="entry name" value="DM4_12"/>
</dbReference>
<feature type="signal peptide" evidence="1">
    <location>
        <begin position="1"/>
        <end position="19"/>
    </location>
</feature>
<dbReference type="AlphaFoldDB" id="A0A6P4FD21"/>
<dbReference type="GeneID" id="108050707"/>
<dbReference type="Pfam" id="PF07841">
    <property type="entry name" value="DM4_12"/>
    <property type="match status" value="1"/>
</dbReference>
<proteinExistence type="predicted"/>
<dbReference type="PANTHER" id="PTHR21253">
    <property type="entry name" value="F-BOX ONLY PROTEIN 11-RELATED"/>
    <property type="match status" value="1"/>
</dbReference>
<organism evidence="2">
    <name type="scientific">Drosophila rhopaloa</name>
    <name type="common">Fruit fly</name>
    <dbReference type="NCBI Taxonomy" id="1041015"/>
    <lineage>
        <taxon>Eukaryota</taxon>
        <taxon>Metazoa</taxon>
        <taxon>Ecdysozoa</taxon>
        <taxon>Arthropoda</taxon>
        <taxon>Hexapoda</taxon>
        <taxon>Insecta</taxon>
        <taxon>Pterygota</taxon>
        <taxon>Neoptera</taxon>
        <taxon>Endopterygota</taxon>
        <taxon>Diptera</taxon>
        <taxon>Brachycera</taxon>
        <taxon>Muscomorpha</taxon>
        <taxon>Ephydroidea</taxon>
        <taxon>Drosophilidae</taxon>
        <taxon>Drosophila</taxon>
        <taxon>Sophophora</taxon>
    </lineage>
</organism>
<dbReference type="OMA" id="QDCARFY"/>